<dbReference type="eggNOG" id="COG1538">
    <property type="taxonomic scope" value="Bacteria"/>
</dbReference>
<evidence type="ECO:0000313" key="4">
    <source>
        <dbReference type="EMBL" id="EMY80301.1"/>
    </source>
</evidence>
<keyword evidence="2" id="KW-0449">Lipoprotein</keyword>
<dbReference type="SUPFAM" id="SSF56954">
    <property type="entry name" value="Outer membrane efflux proteins (OEP)"/>
    <property type="match status" value="1"/>
</dbReference>
<evidence type="ECO:0000256" key="2">
    <source>
        <dbReference type="RuleBase" id="RU362097"/>
    </source>
</evidence>
<dbReference type="InterPro" id="IPR003423">
    <property type="entry name" value="OMP_efflux"/>
</dbReference>
<sequence length="471" mass="52849">MKYIIKSILVICCLATVQSCFVAKDYERPEEEIDPIKYRTDQLESDTLSISKVSWKEMFTDTVLQNHIEEALENNQDIRIALQQINAANSYYKQGKAGYYPTVNINGSFTHQELSPNSQFGGFFSSLDQYELSSSLSWEADVWGKIRSNKRAAQASYMQSQAAHKVVKTDLIARIASGYYQILALDEQVKITEETVQSRQRSLETSIALKKAGNLTSVAVKQTEAQFYAAKALLLDLKNEIKLLENTLSILKGQSPQDFKRSEFSTQEIDQELTTGVASDLLENRPDVIAAEYQLINAFELTNVAKSKFYPSITISATGGFQSLDISDFISTNSLFLTLVGGLTQPIFNRRQIKTEYEVALSQKEQALLSFERTLLTASREVSDAMLNFENATERIEIKSKEYEAYQSALDDSKELLNSGLANYLEVLNAQENALNTQLEVVQIKFDKFSAVVELYRSLGGGLGIILTFHS</sequence>
<dbReference type="Gene3D" id="2.20.200.10">
    <property type="entry name" value="Outer membrane efflux proteins (OEP)"/>
    <property type="match status" value="1"/>
</dbReference>
<dbReference type="STRING" id="1189619.pgond44_12282"/>
<keyword evidence="3" id="KW-0175">Coiled coil</keyword>
<comment type="caution">
    <text evidence="4">The sequence shown here is derived from an EMBL/GenBank/DDBJ whole genome shotgun (WGS) entry which is preliminary data.</text>
</comment>
<dbReference type="GO" id="GO:0005886">
    <property type="term" value="C:plasma membrane"/>
    <property type="evidence" value="ECO:0007669"/>
    <property type="project" value="UniProtKB-SubCell"/>
</dbReference>
<dbReference type="PATRIC" id="fig|1189619.4.peg.2529"/>
<accession>N1WJ60</accession>
<dbReference type="PANTHER" id="PTHR30203">
    <property type="entry name" value="OUTER MEMBRANE CATION EFFLUX PROTEIN"/>
    <property type="match status" value="1"/>
</dbReference>
<dbReference type="Gene3D" id="1.20.1600.10">
    <property type="entry name" value="Outer membrane efflux proteins (OEP)"/>
    <property type="match status" value="1"/>
</dbReference>
<dbReference type="EMBL" id="APLF01000015">
    <property type="protein sequence ID" value="EMY80301.1"/>
    <property type="molecule type" value="Genomic_DNA"/>
</dbReference>
<keyword evidence="2" id="KW-0732">Signal</keyword>
<keyword evidence="2" id="KW-0472">Membrane</keyword>
<dbReference type="RefSeq" id="WP_003442794.1">
    <property type="nucleotide sequence ID" value="NZ_APLF01000015.1"/>
</dbReference>
<feature type="chain" id="PRO_5001441604" evidence="2">
    <location>
        <begin position="23"/>
        <end position="471"/>
    </location>
</feature>
<dbReference type="AlphaFoldDB" id="N1WJ60"/>
<dbReference type="Proteomes" id="UP000012317">
    <property type="component" value="Unassembled WGS sequence"/>
</dbReference>
<keyword evidence="5" id="KW-1185">Reference proteome</keyword>
<dbReference type="NCBIfam" id="TIGR01845">
    <property type="entry name" value="outer_NodT"/>
    <property type="match status" value="1"/>
</dbReference>
<evidence type="ECO:0000256" key="1">
    <source>
        <dbReference type="ARBA" id="ARBA00007613"/>
    </source>
</evidence>
<dbReference type="Pfam" id="PF02321">
    <property type="entry name" value="OEP"/>
    <property type="match status" value="2"/>
</dbReference>
<comment type="subcellular location">
    <subcellularLocation>
        <location evidence="2">Cell membrane</location>
        <topology evidence="2">Lipid-anchor</topology>
    </subcellularLocation>
</comment>
<feature type="coiled-coil region" evidence="3">
    <location>
        <begin position="389"/>
        <end position="445"/>
    </location>
</feature>
<comment type="similarity">
    <text evidence="1 2">Belongs to the outer membrane factor (OMF) (TC 1.B.17) family.</text>
</comment>
<name>N1WJ60_9FLAO</name>
<keyword evidence="2" id="KW-1134">Transmembrane beta strand</keyword>
<keyword evidence="2" id="KW-0812">Transmembrane</keyword>
<feature type="signal peptide" evidence="2">
    <location>
        <begin position="1"/>
        <end position="22"/>
    </location>
</feature>
<organism evidence="4 5">
    <name type="scientific">Psychroflexus gondwanensis ACAM 44</name>
    <dbReference type="NCBI Taxonomy" id="1189619"/>
    <lineage>
        <taxon>Bacteria</taxon>
        <taxon>Pseudomonadati</taxon>
        <taxon>Bacteroidota</taxon>
        <taxon>Flavobacteriia</taxon>
        <taxon>Flavobacteriales</taxon>
        <taxon>Flavobacteriaceae</taxon>
        <taxon>Psychroflexus</taxon>
    </lineage>
</organism>
<dbReference type="PANTHER" id="PTHR30203:SF33">
    <property type="entry name" value="BLR4455 PROTEIN"/>
    <property type="match status" value="1"/>
</dbReference>
<evidence type="ECO:0000313" key="5">
    <source>
        <dbReference type="Proteomes" id="UP000012317"/>
    </source>
</evidence>
<dbReference type="GO" id="GO:0015562">
    <property type="term" value="F:efflux transmembrane transporter activity"/>
    <property type="evidence" value="ECO:0007669"/>
    <property type="project" value="InterPro"/>
</dbReference>
<dbReference type="InterPro" id="IPR010131">
    <property type="entry name" value="MdtP/NodT-like"/>
</dbReference>
<dbReference type="PROSITE" id="PS51257">
    <property type="entry name" value="PROKAR_LIPOPROTEIN"/>
    <property type="match status" value="1"/>
</dbReference>
<protein>
    <submittedName>
        <fullName evidence="4">OprM-like outer membrane efflux protein</fullName>
    </submittedName>
</protein>
<evidence type="ECO:0000256" key="3">
    <source>
        <dbReference type="SAM" id="Coils"/>
    </source>
</evidence>
<proteinExistence type="inferred from homology"/>
<reference evidence="4 5" key="1">
    <citation type="journal article" date="2014" name="Genome Biol. Evol.">
        <title>Extensive gene acquisition in the extremely psychrophilic bacterial species Psychroflexus torquis and the link to sea-ice ecosystem specialism.</title>
        <authorList>
            <person name="Feng S."/>
            <person name="Powell S.M."/>
            <person name="Wilson R."/>
            <person name="Bowman J.P."/>
        </authorList>
    </citation>
    <scope>NUCLEOTIDE SEQUENCE [LARGE SCALE GENOMIC DNA]</scope>
    <source>
        <strain evidence="4 5">ACAM 44</strain>
    </source>
</reference>
<gene>
    <name evidence="4" type="ORF">pgond44_12282</name>
</gene>
<keyword evidence="2" id="KW-0564">Palmitate</keyword>